<dbReference type="Proteomes" id="UP000467347">
    <property type="component" value="Unassembled WGS sequence"/>
</dbReference>
<evidence type="ECO:0000313" key="2">
    <source>
        <dbReference type="EMBL" id="EDN9837800.1"/>
    </source>
</evidence>
<dbReference type="PANTHER" id="PTHR46558">
    <property type="entry name" value="TRACRIPTIONAL REGULATORY PROTEIN-RELATED-RELATED"/>
    <property type="match status" value="1"/>
</dbReference>
<dbReference type="GO" id="GO:0003677">
    <property type="term" value="F:DNA binding"/>
    <property type="evidence" value="ECO:0007669"/>
    <property type="project" value="UniProtKB-KW"/>
</dbReference>
<dbReference type="Gene3D" id="1.10.260.40">
    <property type="entry name" value="lambda repressor-like DNA-binding domains"/>
    <property type="match status" value="1"/>
</dbReference>
<accession>A0A6Y6SUS5</accession>
<dbReference type="AlphaFoldDB" id="A0A6Y6SUS5"/>
<keyword evidence="1" id="KW-0238">DNA-binding</keyword>
<dbReference type="PANTHER" id="PTHR46558:SF11">
    <property type="entry name" value="HTH-TYPE TRANSCRIPTIONAL REGULATOR XRE"/>
    <property type="match status" value="1"/>
</dbReference>
<dbReference type="RefSeq" id="WP_106451046.1">
    <property type="nucleotide sequence ID" value="NZ_JABMDR010000010.1"/>
</dbReference>
<name>A0A6Y6SUS5_LISMN</name>
<dbReference type="EMBL" id="AANDSR010000013">
    <property type="protein sequence ID" value="EDN9837800.1"/>
    <property type="molecule type" value="Genomic_DNA"/>
</dbReference>
<dbReference type="InterPro" id="IPR010982">
    <property type="entry name" value="Lambda_DNA-bd_dom_sf"/>
</dbReference>
<dbReference type="CDD" id="cd00093">
    <property type="entry name" value="HTH_XRE"/>
    <property type="match status" value="1"/>
</dbReference>
<protein>
    <submittedName>
        <fullName evidence="2">Helix-turn-helix domain-containing protein</fullName>
    </submittedName>
</protein>
<dbReference type="SMART" id="SM00530">
    <property type="entry name" value="HTH_XRE"/>
    <property type="match status" value="1"/>
</dbReference>
<evidence type="ECO:0000256" key="1">
    <source>
        <dbReference type="ARBA" id="ARBA00023125"/>
    </source>
</evidence>
<comment type="caution">
    <text evidence="2">The sequence shown here is derived from an EMBL/GenBank/DDBJ whole genome shotgun (WGS) entry which is preliminary data.</text>
</comment>
<evidence type="ECO:0000313" key="3">
    <source>
        <dbReference type="Proteomes" id="UP000467347"/>
    </source>
</evidence>
<sequence length="107" mass="12316">MTTFERIKKLSAKKGITISQLTSELEMGENSIYRWKTQKPALDKLQKVADYFNVSIDYLLGRTDNPQIDSDIPPEAATLAAHIDPAATEEDMKKILEYIYFIQQKYK</sequence>
<dbReference type="InterPro" id="IPR001387">
    <property type="entry name" value="Cro/C1-type_HTH"/>
</dbReference>
<reference evidence="2 3" key="1">
    <citation type="submission" date="2019-11" db="EMBL/GenBank/DDBJ databases">
        <authorList>
            <consortium name="GenomeTrakr: Next Generation Sequencing Network for Food Pathogen Tracability"/>
        </authorList>
    </citation>
    <scope>NUCLEOTIDE SEQUENCE [LARGE SCALE GENOMIC DNA]</scope>
    <source>
        <strain evidence="2 3">OSF101448</strain>
    </source>
</reference>
<dbReference type="Pfam" id="PF13443">
    <property type="entry name" value="HTH_26"/>
    <property type="match status" value="1"/>
</dbReference>
<dbReference type="SUPFAM" id="SSF47413">
    <property type="entry name" value="lambda repressor-like DNA-binding domains"/>
    <property type="match status" value="1"/>
</dbReference>
<dbReference type="PROSITE" id="PS50943">
    <property type="entry name" value="HTH_CROC1"/>
    <property type="match status" value="1"/>
</dbReference>
<gene>
    <name evidence="2" type="ORF">GJW51_14105</name>
</gene>
<proteinExistence type="predicted"/>
<organism evidence="2 3">
    <name type="scientific">Listeria monocytogenes</name>
    <dbReference type="NCBI Taxonomy" id="1639"/>
    <lineage>
        <taxon>Bacteria</taxon>
        <taxon>Bacillati</taxon>
        <taxon>Bacillota</taxon>
        <taxon>Bacilli</taxon>
        <taxon>Bacillales</taxon>
        <taxon>Listeriaceae</taxon>
        <taxon>Listeria</taxon>
    </lineage>
</organism>